<name>A0A5J4KAJ6_9CHLR</name>
<accession>A0A5J4KAJ6</accession>
<keyword evidence="1" id="KW-0472">Membrane</keyword>
<feature type="transmembrane region" description="Helical" evidence="1">
    <location>
        <begin position="38"/>
        <end position="57"/>
    </location>
</feature>
<protein>
    <submittedName>
        <fullName evidence="2">Uncharacterized protein</fullName>
    </submittedName>
</protein>
<gene>
    <name evidence="2" type="ORF">KTAU_23180</name>
</gene>
<comment type="caution">
    <text evidence="2">The sequence shown here is derived from an EMBL/GenBank/DDBJ whole genome shotgun (WGS) entry which is preliminary data.</text>
</comment>
<reference evidence="2 3" key="1">
    <citation type="journal article" date="2019" name="Int. J. Syst. Evol. Microbiol.">
        <title>Thermogemmatispora aurantia sp. nov. and Thermogemmatispora argillosa sp. nov., within the class Ktedonobacteria, and emended description of the genus Thermogemmatispora.</title>
        <authorList>
            <person name="Zheng Y."/>
            <person name="Wang C.M."/>
            <person name="Sakai Y."/>
            <person name="Abe K."/>
            <person name="Yokota A."/>
            <person name="Yabe S."/>
        </authorList>
    </citation>
    <scope>NUCLEOTIDE SEQUENCE [LARGE SCALE GENOMIC DNA]</scope>
    <source>
        <strain evidence="2 3">A1-2</strain>
    </source>
</reference>
<keyword evidence="1" id="KW-1133">Transmembrane helix</keyword>
<keyword evidence="3" id="KW-1185">Reference proteome</keyword>
<keyword evidence="1" id="KW-0812">Transmembrane</keyword>
<feature type="transmembrane region" description="Helical" evidence="1">
    <location>
        <begin position="77"/>
        <end position="97"/>
    </location>
</feature>
<evidence type="ECO:0000256" key="1">
    <source>
        <dbReference type="SAM" id="Phobius"/>
    </source>
</evidence>
<evidence type="ECO:0000313" key="3">
    <source>
        <dbReference type="Proteomes" id="UP000334820"/>
    </source>
</evidence>
<proteinExistence type="predicted"/>
<dbReference type="AlphaFoldDB" id="A0A5J4KAJ6"/>
<organism evidence="2 3">
    <name type="scientific">Thermogemmatispora aurantia</name>
    <dbReference type="NCBI Taxonomy" id="2045279"/>
    <lineage>
        <taxon>Bacteria</taxon>
        <taxon>Bacillati</taxon>
        <taxon>Chloroflexota</taxon>
        <taxon>Ktedonobacteria</taxon>
        <taxon>Thermogemmatisporales</taxon>
        <taxon>Thermogemmatisporaceae</taxon>
        <taxon>Thermogemmatispora</taxon>
    </lineage>
</organism>
<feature type="transmembrane region" description="Helical" evidence="1">
    <location>
        <begin position="103"/>
        <end position="121"/>
    </location>
</feature>
<dbReference type="EMBL" id="BKZV01000003">
    <property type="protein sequence ID" value="GER83681.1"/>
    <property type="molecule type" value="Genomic_DNA"/>
</dbReference>
<evidence type="ECO:0000313" key="2">
    <source>
        <dbReference type="EMBL" id="GER83681.1"/>
    </source>
</evidence>
<dbReference type="Proteomes" id="UP000334820">
    <property type="component" value="Unassembled WGS sequence"/>
</dbReference>
<sequence>MVDGGFSALCLLFLFLVTLLPVSMNVFGCYPTISPAIALYTLNLAGCGLALVLLTWYAVFHRQLLERTIGHQRWEHALYYGLPLSVLLLSSLLLLLFTSATLLVIGCWMLIPAMVSLARLIGRRRQALVGHGEKPAP</sequence>